<gene>
    <name evidence="2" type="ORF">PLOB_00038536</name>
</gene>
<reference evidence="2 3" key="1">
    <citation type="submission" date="2022-05" db="EMBL/GenBank/DDBJ databases">
        <authorList>
            <consortium name="Genoscope - CEA"/>
            <person name="William W."/>
        </authorList>
    </citation>
    <scope>NUCLEOTIDE SEQUENCE [LARGE SCALE GENOMIC DNA]</scope>
</reference>
<dbReference type="PANTHER" id="PTHR31751:SF42">
    <property type="entry name" value="PROTEIN CBG10204"/>
    <property type="match status" value="1"/>
</dbReference>
<dbReference type="EMBL" id="CALNXK010000577">
    <property type="protein sequence ID" value="CAH3187915.1"/>
    <property type="molecule type" value="Genomic_DNA"/>
</dbReference>
<comment type="caution">
    <text evidence="2">The sequence shown here is derived from an EMBL/GenBank/DDBJ whole genome shotgun (WGS) entry which is preliminary data.</text>
</comment>
<dbReference type="Proteomes" id="UP001159405">
    <property type="component" value="Unassembled WGS sequence"/>
</dbReference>
<evidence type="ECO:0000313" key="3">
    <source>
        <dbReference type="Proteomes" id="UP001159405"/>
    </source>
</evidence>
<feature type="non-terminal residue" evidence="2">
    <location>
        <position position="1"/>
    </location>
</feature>
<feature type="region of interest" description="Disordered" evidence="1">
    <location>
        <begin position="215"/>
        <end position="242"/>
    </location>
</feature>
<proteinExistence type="predicted"/>
<dbReference type="PANTHER" id="PTHR31751">
    <property type="entry name" value="SI:CH211-108C17.2-RELATED-RELATED"/>
    <property type="match status" value="1"/>
</dbReference>
<name>A0ABN8SAA0_9CNID</name>
<keyword evidence="3" id="KW-1185">Reference proteome</keyword>
<evidence type="ECO:0000313" key="2">
    <source>
        <dbReference type="EMBL" id="CAH3187915.1"/>
    </source>
</evidence>
<sequence length="242" mass="28103">QSTKLVNWKQNILNHLYWCAASSHGDGEQVKAKWLSILKHVTNIHQGHSETFPECAHGPLEEDREWLRRGSKAFKELDGIITSKVLLKDIPKLSPDKQTSLVELLHKVDLYFAPKHTHFFYQGMKARLQIAALHFNENVNKPQRLIKEGEKAGDEQCLVYYPKYKKGGAVAKEIKEACPHGYMMRLFEELLQLRRQFPSYSAAEREFRPMLQAIPRPLTSQRQRQEKEAVIAQQKSRFNRKG</sequence>
<organism evidence="2 3">
    <name type="scientific">Porites lobata</name>
    <dbReference type="NCBI Taxonomy" id="104759"/>
    <lineage>
        <taxon>Eukaryota</taxon>
        <taxon>Metazoa</taxon>
        <taxon>Cnidaria</taxon>
        <taxon>Anthozoa</taxon>
        <taxon>Hexacorallia</taxon>
        <taxon>Scleractinia</taxon>
        <taxon>Fungiina</taxon>
        <taxon>Poritidae</taxon>
        <taxon>Porites</taxon>
    </lineage>
</organism>
<evidence type="ECO:0000256" key="1">
    <source>
        <dbReference type="SAM" id="MobiDB-lite"/>
    </source>
</evidence>
<protein>
    <submittedName>
        <fullName evidence="2">Uncharacterized protein</fullName>
    </submittedName>
</protein>
<accession>A0ABN8SAA0</accession>